<keyword evidence="6" id="KW-1185">Reference proteome</keyword>
<dbReference type="RefSeq" id="WP_193621831.1">
    <property type="nucleotide sequence ID" value="NZ_JACRYS020000005.1"/>
</dbReference>
<evidence type="ECO:0000256" key="1">
    <source>
        <dbReference type="ARBA" id="ARBA00012524"/>
    </source>
</evidence>
<proteinExistence type="predicted"/>
<comment type="catalytic activity">
    <reaction evidence="4">
        <text>apo-[citrate lyase ACP] + 2'-(5''-triphospho-alpha-D-ribosyl)-3'-dephospho-CoA = holo-[citrate lyase ACP] + diphosphate</text>
        <dbReference type="Rhea" id="RHEA:16333"/>
        <dbReference type="Rhea" id="RHEA-COMP:10157"/>
        <dbReference type="Rhea" id="RHEA-COMP:10158"/>
        <dbReference type="ChEBI" id="CHEBI:29999"/>
        <dbReference type="ChEBI" id="CHEBI:33019"/>
        <dbReference type="ChEBI" id="CHEBI:61378"/>
        <dbReference type="ChEBI" id="CHEBI:82683"/>
        <dbReference type="EC" id="2.7.7.61"/>
    </reaction>
</comment>
<reference evidence="5 6" key="1">
    <citation type="submission" date="2022-05" db="EMBL/GenBank/DDBJ databases">
        <title>'Parthenium hysterophorus' phyllody phytoplasma strain PR34.</title>
        <authorList>
            <person name="Kirdat K."/>
            <person name="Tiwarekar B."/>
            <person name="Yadav A."/>
        </authorList>
    </citation>
    <scope>NUCLEOTIDE SEQUENCE [LARGE SCALE GENOMIC DNA]</scope>
    <source>
        <strain evidence="5 6">PR34</strain>
    </source>
</reference>
<dbReference type="GO" id="GO:0016829">
    <property type="term" value="F:lyase activity"/>
    <property type="evidence" value="ECO:0007669"/>
    <property type="project" value="UniProtKB-KW"/>
</dbReference>
<accession>A0AAX3B8W0</accession>
<evidence type="ECO:0000313" key="5">
    <source>
        <dbReference type="EMBL" id="UQV27101.1"/>
    </source>
</evidence>
<dbReference type="EMBL" id="CP097206">
    <property type="protein sequence ID" value="UQV27101.1"/>
    <property type="molecule type" value="Genomic_DNA"/>
</dbReference>
<keyword evidence="2" id="KW-0808">Transferase</keyword>
<keyword evidence="5" id="KW-0456">Lyase</keyword>
<dbReference type="GO" id="GO:0051191">
    <property type="term" value="P:prosthetic group biosynthetic process"/>
    <property type="evidence" value="ECO:0007669"/>
    <property type="project" value="InterPro"/>
</dbReference>
<evidence type="ECO:0000256" key="4">
    <source>
        <dbReference type="ARBA" id="ARBA00048574"/>
    </source>
</evidence>
<keyword evidence="3" id="KW-0548">Nucleotidyltransferase</keyword>
<evidence type="ECO:0000313" key="6">
    <source>
        <dbReference type="Proteomes" id="UP000769022"/>
    </source>
</evidence>
<dbReference type="KEGG" id="pphy:H7686_0001925"/>
<evidence type="ECO:0000256" key="2">
    <source>
        <dbReference type="ARBA" id="ARBA00022679"/>
    </source>
</evidence>
<protein>
    <recommendedName>
        <fullName evidence="1">citrate lyase holo-[acyl-carrier protein] synthase</fullName>
        <ecNumber evidence="1">2.7.7.61</ecNumber>
    </recommendedName>
</protein>
<dbReference type="InterPro" id="IPR005551">
    <property type="entry name" value="CitX"/>
</dbReference>
<sequence>MFSKMIKKYLKAKEERYILQLEMLNYYQKGLLTINLNIPGIIKLKPLYFEFFNLFMKNIIIPFLQTKQICLGCNNFRILFDKAGFYVNIILITAEITKLMEIKKNFLILEKTHICFRLVDLDIINLKHENISRNLFYPPNSRLCFICSKEAKVCALNKAHNLRELLTFIDDIMINFIYSNKKI</sequence>
<dbReference type="GO" id="GO:0050519">
    <property type="term" value="F:holo-citrate lyase synthase activity"/>
    <property type="evidence" value="ECO:0007669"/>
    <property type="project" value="UniProtKB-EC"/>
</dbReference>
<dbReference type="Pfam" id="PF03802">
    <property type="entry name" value="CitX"/>
    <property type="match status" value="1"/>
</dbReference>
<evidence type="ECO:0000256" key="3">
    <source>
        <dbReference type="ARBA" id="ARBA00022695"/>
    </source>
</evidence>
<organism evidence="5 6">
    <name type="scientific">Candidatus Phytoplasma asiaticum</name>
    <dbReference type="NCBI Taxonomy" id="2763338"/>
    <lineage>
        <taxon>Bacteria</taxon>
        <taxon>Bacillati</taxon>
        <taxon>Mycoplasmatota</taxon>
        <taxon>Mollicutes</taxon>
        <taxon>Acholeplasmatales</taxon>
        <taxon>Acholeplasmataceae</taxon>
        <taxon>Candidatus Phytoplasma</taxon>
        <taxon>16SrII (Peanut WB group)</taxon>
    </lineage>
</organism>
<name>A0AAX3B8W0_9MOLU</name>
<gene>
    <name evidence="5" type="ORF">H7686_0001925</name>
</gene>
<dbReference type="AlphaFoldDB" id="A0AAX3B8W0"/>
<dbReference type="EC" id="2.7.7.61" evidence="1"/>
<dbReference type="Proteomes" id="UP000769022">
    <property type="component" value="Chromosome"/>
</dbReference>